<reference evidence="1" key="2">
    <citation type="journal article" date="2019" name="Genome Biol. Evol.">
        <title>Day and night: Metabolic profiles and evolutionary relationships of six axenic non-marine cyanobacteria.</title>
        <authorList>
            <person name="Will S.E."/>
            <person name="Henke P."/>
            <person name="Boedeker C."/>
            <person name="Huang S."/>
            <person name="Brinkmann H."/>
            <person name="Rohde M."/>
            <person name="Jarek M."/>
            <person name="Friedl T."/>
            <person name="Seufert S."/>
            <person name="Schumacher M."/>
            <person name="Overmann J."/>
            <person name="Neumann-Schaal M."/>
            <person name="Petersen J."/>
        </authorList>
    </citation>
    <scope>NUCLEOTIDE SEQUENCE [LARGE SCALE GENOMIC DNA]</scope>
    <source>
        <strain evidence="1">PCC 7102</strain>
    </source>
</reference>
<dbReference type="EMBL" id="RSCL01000013">
    <property type="protein sequence ID" value="RUT03640.1"/>
    <property type="molecule type" value="Genomic_DNA"/>
</dbReference>
<gene>
    <name evidence="1" type="ORF">DSM106972_052790</name>
</gene>
<accession>A0A3S1ALA4</accession>
<evidence type="ECO:0000313" key="2">
    <source>
        <dbReference type="Proteomes" id="UP000271624"/>
    </source>
</evidence>
<keyword evidence="2" id="KW-1185">Reference proteome</keyword>
<reference evidence="1" key="1">
    <citation type="submission" date="2018-12" db="EMBL/GenBank/DDBJ databases">
        <authorList>
            <person name="Will S."/>
            <person name="Neumann-Schaal M."/>
            <person name="Henke P."/>
        </authorList>
    </citation>
    <scope>NUCLEOTIDE SEQUENCE</scope>
    <source>
        <strain evidence="1">PCC 7102</strain>
    </source>
</reference>
<evidence type="ECO:0000313" key="1">
    <source>
        <dbReference type="EMBL" id="RUT03640.1"/>
    </source>
</evidence>
<comment type="caution">
    <text evidence="1">The sequence shown here is derived from an EMBL/GenBank/DDBJ whole genome shotgun (WGS) entry which is preliminary data.</text>
</comment>
<dbReference type="RefSeq" id="WP_127083567.1">
    <property type="nucleotide sequence ID" value="NZ_RSCL01000013.1"/>
</dbReference>
<dbReference type="Proteomes" id="UP000271624">
    <property type="component" value="Unassembled WGS sequence"/>
</dbReference>
<proteinExistence type="predicted"/>
<organism evidence="1 2">
    <name type="scientific">Dulcicalothrix desertica PCC 7102</name>
    <dbReference type="NCBI Taxonomy" id="232991"/>
    <lineage>
        <taxon>Bacteria</taxon>
        <taxon>Bacillati</taxon>
        <taxon>Cyanobacteriota</taxon>
        <taxon>Cyanophyceae</taxon>
        <taxon>Nostocales</taxon>
        <taxon>Calotrichaceae</taxon>
        <taxon>Dulcicalothrix</taxon>
    </lineage>
</organism>
<dbReference type="OrthoDB" id="510527at2"/>
<protein>
    <submittedName>
        <fullName evidence="1">Uncharacterized protein</fullName>
    </submittedName>
</protein>
<sequence>MNNDEHGLELSSARSESNFYTGRDGASGMNVTALSVLCGTEQHVITELLNRVRDSDTIVNNLAAALKPFAGKEQRLIVDDNKNSLFIVDDVCHAVLEYYALEARKYKGKQIAVTNYRTIARGGMKAFIWTQTGYMPKSAGALTQQQADLIELIPKLQQTVELLQAQIQNLLPPPKNNTMPPGWNIEVWNSQSPQDKRHFRFLYRRRNFRPSDQGTTEPVEEKIITSLEIKARLHQEIISAIGEISQEEFEQLEAAKQKALLKFEDFEP</sequence>
<name>A0A3S1ALA4_9CYAN</name>
<dbReference type="AlphaFoldDB" id="A0A3S1ALA4"/>